<keyword evidence="2" id="KW-1185">Reference proteome</keyword>
<reference evidence="1" key="1">
    <citation type="submission" date="2024-05" db="EMBL/GenBank/DDBJ databases">
        <title>Whole genome shotgun sequence of Streptomyces hydrogenans NBRC 13475.</title>
        <authorList>
            <person name="Komaki H."/>
            <person name="Tamura T."/>
        </authorList>
    </citation>
    <scope>NUCLEOTIDE SEQUENCE</scope>
    <source>
        <strain evidence="1">NBRC 13475</strain>
    </source>
</reference>
<comment type="caution">
    <text evidence="1">The sequence shown here is derived from an EMBL/GenBank/DDBJ whole genome shotgun (WGS) entry which is preliminary data.</text>
</comment>
<proteinExistence type="predicted"/>
<accession>A0ABQ3PQF0</accession>
<gene>
    <name evidence="1" type="ORF">Shyd_86250</name>
</gene>
<evidence type="ECO:0000313" key="2">
    <source>
        <dbReference type="Proteomes" id="UP001052739"/>
    </source>
</evidence>
<evidence type="ECO:0000313" key="1">
    <source>
        <dbReference type="EMBL" id="GHI27254.1"/>
    </source>
</evidence>
<name>A0ABQ3PQF0_9ACTN</name>
<dbReference type="Proteomes" id="UP001052739">
    <property type="component" value="Unassembled WGS sequence"/>
</dbReference>
<dbReference type="EMBL" id="BNDW01000117">
    <property type="protein sequence ID" value="GHI27254.1"/>
    <property type="molecule type" value="Genomic_DNA"/>
</dbReference>
<protein>
    <submittedName>
        <fullName evidence="1">Uncharacterized protein</fullName>
    </submittedName>
</protein>
<organism evidence="1 2">
    <name type="scientific">Streptomyces hydrogenans</name>
    <dbReference type="NCBI Taxonomy" id="1873719"/>
    <lineage>
        <taxon>Bacteria</taxon>
        <taxon>Bacillati</taxon>
        <taxon>Actinomycetota</taxon>
        <taxon>Actinomycetes</taxon>
        <taxon>Kitasatosporales</taxon>
        <taxon>Streptomycetaceae</taxon>
        <taxon>Streptomyces</taxon>
    </lineage>
</organism>
<sequence>MARENQSGVPSGRAMTCTFTAVFAVFHRVVGSSARIRSIGIRAAVNDAVVAFTDPGEGFLETGCPAGQHVQGLVDVAPGGGLGYPETGPELRERLVLPQVHQREKRLLEAAELAPAGVAGLAVLVQQPGDMLDELMRDIEHGRIWKPSGPLRSPM</sequence>